<dbReference type="Proteomes" id="UP000256919">
    <property type="component" value="Unassembled WGS sequence"/>
</dbReference>
<reference evidence="1 2" key="1">
    <citation type="submission" date="2018-07" db="EMBL/GenBank/DDBJ databases">
        <title>Genomic Encyclopedia of Type Strains, Phase III (KMG-III): the genomes of soil and plant-associated and newly described type strains.</title>
        <authorList>
            <person name="Whitman W."/>
        </authorList>
    </citation>
    <scope>NUCLEOTIDE SEQUENCE [LARGE SCALE GENOMIC DNA]</scope>
    <source>
        <strain evidence="1 2">CECT 7948</strain>
    </source>
</reference>
<protein>
    <submittedName>
        <fullName evidence="1">Uncharacterized protein</fullName>
    </submittedName>
</protein>
<name>A0A3D9MD94_9FLAO</name>
<organism evidence="1 2">
    <name type="scientific">Winogradskyella pacifica</name>
    <dbReference type="NCBI Taxonomy" id="664642"/>
    <lineage>
        <taxon>Bacteria</taxon>
        <taxon>Pseudomonadati</taxon>
        <taxon>Bacteroidota</taxon>
        <taxon>Flavobacteriia</taxon>
        <taxon>Flavobacteriales</taxon>
        <taxon>Flavobacteriaceae</taxon>
        <taxon>Winogradskyella</taxon>
    </lineage>
</organism>
<dbReference type="EMBL" id="QREI01000005">
    <property type="protein sequence ID" value="REE16987.1"/>
    <property type="molecule type" value="Genomic_DNA"/>
</dbReference>
<keyword evidence="2" id="KW-1185">Reference proteome</keyword>
<gene>
    <name evidence="1" type="ORF">DFQ09_105200</name>
</gene>
<sequence length="47" mass="5418">MIEYKVIVKHLAEDLQTEIDEAAADNWKIKTNPIVTDEGVMIIVYRT</sequence>
<evidence type="ECO:0000313" key="2">
    <source>
        <dbReference type="Proteomes" id="UP000256919"/>
    </source>
</evidence>
<proteinExistence type="predicted"/>
<dbReference type="AlphaFoldDB" id="A0A3D9MD94"/>
<evidence type="ECO:0000313" key="1">
    <source>
        <dbReference type="EMBL" id="REE16987.1"/>
    </source>
</evidence>
<accession>A0A3D9MD94</accession>
<comment type="caution">
    <text evidence="1">The sequence shown here is derived from an EMBL/GenBank/DDBJ whole genome shotgun (WGS) entry which is preliminary data.</text>
</comment>